<evidence type="ECO:0000256" key="6">
    <source>
        <dbReference type="ARBA" id="ARBA00047319"/>
    </source>
</evidence>
<keyword evidence="11" id="KW-1185">Reference proteome</keyword>
<dbReference type="PANTHER" id="PTHR43201">
    <property type="entry name" value="ACYL-COA SYNTHETASE"/>
    <property type="match status" value="1"/>
</dbReference>
<accession>A0A1B0CMC8</accession>
<dbReference type="InterPro" id="IPR020845">
    <property type="entry name" value="AMP-binding_CS"/>
</dbReference>
<dbReference type="AlphaFoldDB" id="A0A1B0CMC8"/>
<dbReference type="GO" id="GO:0006631">
    <property type="term" value="P:fatty acid metabolic process"/>
    <property type="evidence" value="ECO:0007669"/>
    <property type="project" value="TreeGrafter"/>
</dbReference>
<dbReference type="Pfam" id="PF00501">
    <property type="entry name" value="AMP-binding"/>
    <property type="match status" value="1"/>
</dbReference>
<keyword evidence="2" id="KW-0436">Ligase</keyword>
<dbReference type="InterPro" id="IPR000873">
    <property type="entry name" value="AMP-dep_synth/lig_dom"/>
</dbReference>
<dbReference type="Gene3D" id="3.40.50.12780">
    <property type="entry name" value="N-terminal domain of ligase-like"/>
    <property type="match status" value="1"/>
</dbReference>
<dbReference type="InterPro" id="IPR042099">
    <property type="entry name" value="ANL_N_sf"/>
</dbReference>
<dbReference type="Pfam" id="PF13193">
    <property type="entry name" value="AMP-binding_C"/>
    <property type="match status" value="1"/>
</dbReference>
<dbReference type="EC" id="6.2.1.2" evidence="4"/>
<dbReference type="EnsemblMetazoa" id="LLOJ005816-RA">
    <property type="protein sequence ID" value="LLOJ005816-PA"/>
    <property type="gene ID" value="LLOJ005816"/>
</dbReference>
<dbReference type="EMBL" id="AJWK01018582">
    <property type="status" value="NOT_ANNOTATED_CDS"/>
    <property type="molecule type" value="Genomic_DNA"/>
</dbReference>
<evidence type="ECO:0000256" key="2">
    <source>
        <dbReference type="ARBA" id="ARBA00022598"/>
    </source>
</evidence>
<dbReference type="Gene3D" id="3.30.300.30">
    <property type="match status" value="1"/>
</dbReference>
<dbReference type="VEuPathDB" id="VectorBase:LLONM1_002512"/>
<evidence type="ECO:0000256" key="5">
    <source>
        <dbReference type="ARBA" id="ARBA00039638"/>
    </source>
</evidence>
<evidence type="ECO:0000256" key="4">
    <source>
        <dbReference type="ARBA" id="ARBA00039009"/>
    </source>
</evidence>
<comment type="catalytic activity">
    <reaction evidence="7">
        <text>a medium-chain fatty acid + ATP + CoA = a medium-chain fatty acyl-CoA + AMP + diphosphate</text>
        <dbReference type="Rhea" id="RHEA:48340"/>
        <dbReference type="ChEBI" id="CHEBI:30616"/>
        <dbReference type="ChEBI" id="CHEBI:33019"/>
        <dbReference type="ChEBI" id="CHEBI:57287"/>
        <dbReference type="ChEBI" id="CHEBI:59558"/>
        <dbReference type="ChEBI" id="CHEBI:90546"/>
        <dbReference type="ChEBI" id="CHEBI:456215"/>
        <dbReference type="EC" id="6.2.1.2"/>
    </reaction>
</comment>
<dbReference type="PANTHER" id="PTHR43201:SF5">
    <property type="entry name" value="MEDIUM-CHAIN ACYL-COA LIGASE ACSF2, MITOCHONDRIAL"/>
    <property type="match status" value="1"/>
</dbReference>
<comment type="similarity">
    <text evidence="1">Belongs to the ATP-dependent AMP-binding enzyme family.</text>
</comment>
<dbReference type="InterPro" id="IPR045851">
    <property type="entry name" value="AMP-bd_C_sf"/>
</dbReference>
<dbReference type="SUPFAM" id="SSF56801">
    <property type="entry name" value="Acetyl-CoA synthetase-like"/>
    <property type="match status" value="1"/>
</dbReference>
<evidence type="ECO:0000313" key="11">
    <source>
        <dbReference type="Proteomes" id="UP000092461"/>
    </source>
</evidence>
<evidence type="ECO:0000259" key="9">
    <source>
        <dbReference type="Pfam" id="PF13193"/>
    </source>
</evidence>
<dbReference type="VEuPathDB" id="VectorBase:LLOJ005816"/>
<comment type="function">
    <text evidence="3">Acyl-CoA synthases catalyze the initial reaction in fatty acid metabolism, by forming a thioester with CoA. Has some preference toward medium-chain substrates. Plays a role in adipocyte differentiation.</text>
</comment>
<comment type="catalytic activity">
    <reaction evidence="6">
        <text>octanoate + ATP + CoA = octanoyl-CoA + AMP + diphosphate</text>
        <dbReference type="Rhea" id="RHEA:33631"/>
        <dbReference type="ChEBI" id="CHEBI:25646"/>
        <dbReference type="ChEBI" id="CHEBI:30616"/>
        <dbReference type="ChEBI" id="CHEBI:33019"/>
        <dbReference type="ChEBI" id="CHEBI:57287"/>
        <dbReference type="ChEBI" id="CHEBI:57386"/>
        <dbReference type="ChEBI" id="CHEBI:456215"/>
    </reaction>
</comment>
<sequence>MVDLLGLIVKMQILKCSVRLVKLFSNIPKSLVSSSTKGRNYSENGLSYFHKVGKEPLVYRTIGQQLTHLANKNGDREAIVAIEENRRLTFNQLQLEADHLAAGLQRLGLQRGDRIGIWAPQIVAWPVVLFAAARAGLILVTLNPAYEATELEFCLRSVGVKALVAADSFRGKSYHEKLLEIIPELTSTKSGRIQSSKLPDLTTILIDSEKNYDGTFRLGDILALPTTSEVLNIEDQQTKISPDSGCNIQFTSGTTGKPKAALLNHYGFVNNAIGVATLELESTIVCNQMPFFHITGSLGVILGVLSANATIVIPSIVYNSEKSLYAIQNEACNVVNGTPAMYVDMINKQKKMKLKIKPDIAVSAGATCPVQLLKDMKKEIGFKKVKIAYGMTETGITFNTRPEDEDDQTYERVGRIQDHIEVKVIDKSGNIVPFGVAGELCIRGYSNMVGYWGNNLIDDGSLRTDGWFRTGDNFVLHPNGYGQIVGRLKELIIRGGENIYPQEIENLLATVPQIAEVQIIGVPDERLGEEVCAYIRLHQGYESLTVEEVRDFCNGKIAHFKIPRYVRILKDFPRTQSGKVQKFKLVEMFLQK</sequence>
<dbReference type="FunFam" id="3.30.300.30:FF:000008">
    <property type="entry name" value="2,3-dihydroxybenzoate-AMP ligase"/>
    <property type="match status" value="1"/>
</dbReference>
<evidence type="ECO:0000259" key="8">
    <source>
        <dbReference type="Pfam" id="PF00501"/>
    </source>
</evidence>
<proteinExistence type="inferred from homology"/>
<feature type="domain" description="AMP-dependent synthetase/ligase" evidence="8">
    <location>
        <begin position="68"/>
        <end position="452"/>
    </location>
</feature>
<dbReference type="PROSITE" id="PS00455">
    <property type="entry name" value="AMP_BINDING"/>
    <property type="match status" value="1"/>
</dbReference>
<dbReference type="InterPro" id="IPR025110">
    <property type="entry name" value="AMP-bd_C"/>
</dbReference>
<evidence type="ECO:0000256" key="7">
    <source>
        <dbReference type="ARBA" id="ARBA00048277"/>
    </source>
</evidence>
<feature type="domain" description="AMP-binding enzyme C-terminal" evidence="9">
    <location>
        <begin position="503"/>
        <end position="579"/>
    </location>
</feature>
<evidence type="ECO:0000256" key="1">
    <source>
        <dbReference type="ARBA" id="ARBA00006432"/>
    </source>
</evidence>
<organism evidence="10 11">
    <name type="scientific">Lutzomyia longipalpis</name>
    <name type="common">Sand fly</name>
    <dbReference type="NCBI Taxonomy" id="7200"/>
    <lineage>
        <taxon>Eukaryota</taxon>
        <taxon>Metazoa</taxon>
        <taxon>Ecdysozoa</taxon>
        <taxon>Arthropoda</taxon>
        <taxon>Hexapoda</taxon>
        <taxon>Insecta</taxon>
        <taxon>Pterygota</taxon>
        <taxon>Neoptera</taxon>
        <taxon>Endopterygota</taxon>
        <taxon>Diptera</taxon>
        <taxon>Nematocera</taxon>
        <taxon>Psychodoidea</taxon>
        <taxon>Psychodidae</taxon>
        <taxon>Lutzomyia</taxon>
        <taxon>Lutzomyia</taxon>
    </lineage>
</organism>
<reference evidence="10" key="1">
    <citation type="submission" date="2020-05" db="UniProtKB">
        <authorList>
            <consortium name="EnsemblMetazoa"/>
        </authorList>
    </citation>
    <scope>IDENTIFICATION</scope>
    <source>
        <strain evidence="10">Jacobina</strain>
    </source>
</reference>
<dbReference type="GO" id="GO:0031956">
    <property type="term" value="F:medium-chain fatty acid-CoA ligase activity"/>
    <property type="evidence" value="ECO:0007669"/>
    <property type="project" value="UniProtKB-EC"/>
</dbReference>
<protein>
    <recommendedName>
        <fullName evidence="5">Medium-chain acyl-CoA ligase ACSF2, mitochondrial</fullName>
        <ecNumber evidence="4">6.2.1.2</ecNumber>
    </recommendedName>
</protein>
<dbReference type="Proteomes" id="UP000092461">
    <property type="component" value="Unassembled WGS sequence"/>
</dbReference>
<evidence type="ECO:0000256" key="3">
    <source>
        <dbReference type="ARBA" id="ARBA00037247"/>
    </source>
</evidence>
<evidence type="ECO:0000313" key="10">
    <source>
        <dbReference type="EnsemblMetazoa" id="LLOJ005816-PA"/>
    </source>
</evidence>
<name>A0A1B0CMC8_LUTLO</name>